<keyword evidence="3" id="KW-0285">Flavoprotein</keyword>
<dbReference type="GO" id="GO:0003885">
    <property type="term" value="F:D-arabinono-1,4-lactone oxidase activity"/>
    <property type="evidence" value="ECO:0007669"/>
    <property type="project" value="InterPro"/>
</dbReference>
<name>A2A017_MICM2</name>
<dbReference type="Pfam" id="PF01565">
    <property type="entry name" value="FAD_binding_4"/>
    <property type="match status" value="1"/>
</dbReference>
<dbReference type="UniPathway" id="UPA00132"/>
<evidence type="ECO:0000256" key="5">
    <source>
        <dbReference type="ARBA" id="ARBA00022827"/>
    </source>
</evidence>
<dbReference type="OrthoDB" id="9800184at2"/>
<comment type="caution">
    <text evidence="8">The sequence shown here is derived from an EMBL/GenBank/DDBJ whole genome shotgun (WGS) entry which is preliminary data.</text>
</comment>
<dbReference type="EC" id="1.1.3.8" evidence="8"/>
<keyword evidence="9" id="KW-1185">Reference proteome</keyword>
<dbReference type="NCBIfam" id="TIGR01679">
    <property type="entry name" value="bact_FAD_ox"/>
    <property type="match status" value="1"/>
</dbReference>
<dbReference type="InterPro" id="IPR016169">
    <property type="entry name" value="FAD-bd_PCMH_sub2"/>
</dbReference>
<dbReference type="GO" id="GO:0050105">
    <property type="term" value="F:L-gulonolactone oxidase activity"/>
    <property type="evidence" value="ECO:0007669"/>
    <property type="project" value="UniProtKB-EC"/>
</dbReference>
<dbReference type="PANTHER" id="PTHR43762">
    <property type="entry name" value="L-GULONOLACTONE OXIDASE"/>
    <property type="match status" value="1"/>
</dbReference>
<feature type="domain" description="FAD-binding PCMH-type" evidence="7">
    <location>
        <begin position="12"/>
        <end position="182"/>
    </location>
</feature>
<dbReference type="InterPro" id="IPR006093">
    <property type="entry name" value="Oxy_OxRdtase_FAD_BS"/>
</dbReference>
<accession>A2A017</accession>
<evidence type="ECO:0000313" key="8">
    <source>
        <dbReference type="EMBL" id="EAY24012.1"/>
    </source>
</evidence>
<dbReference type="PANTHER" id="PTHR43762:SF1">
    <property type="entry name" value="D-ARABINONO-1,4-LACTONE OXIDASE"/>
    <property type="match status" value="1"/>
</dbReference>
<proteinExistence type="inferred from homology"/>
<evidence type="ECO:0000256" key="2">
    <source>
        <dbReference type="ARBA" id="ARBA00005466"/>
    </source>
</evidence>
<dbReference type="InterPro" id="IPR006094">
    <property type="entry name" value="Oxid_FAD_bind_N"/>
</dbReference>
<dbReference type="eggNOG" id="COG0277">
    <property type="taxonomic scope" value="Bacteria"/>
</dbReference>
<dbReference type="Pfam" id="PF04030">
    <property type="entry name" value="ALO"/>
    <property type="match status" value="1"/>
</dbReference>
<organism evidence="8 9">
    <name type="scientific">Microscilla marina ATCC 23134</name>
    <dbReference type="NCBI Taxonomy" id="313606"/>
    <lineage>
        <taxon>Bacteria</taxon>
        <taxon>Pseudomonadati</taxon>
        <taxon>Bacteroidota</taxon>
        <taxon>Cytophagia</taxon>
        <taxon>Cytophagales</taxon>
        <taxon>Microscillaceae</taxon>
        <taxon>Microscilla</taxon>
    </lineage>
</organism>
<evidence type="ECO:0000256" key="3">
    <source>
        <dbReference type="ARBA" id="ARBA00022630"/>
    </source>
</evidence>
<evidence type="ECO:0000313" key="9">
    <source>
        <dbReference type="Proteomes" id="UP000004095"/>
    </source>
</evidence>
<sequence>MSKTVENWGGNLKFTPTQIYYPTSHEEVVEVVKKARENQQNVRIIGSGHSWTKLINTEDVLVSLDEYQGIVSLDKENNTAVVKAGTKLKLLGELLHEQGLAMENMGDINVQSIAGALSTGTHGTGVEFKTLANQMEEITLVNGKGETVVCSDTNNRDLFKAAQISLGALGIITQIKLRLVPTFKLKYVSVKSTLDETLQHIEKFKADNRNFEFYWFPFTKTVQLKFVNMTTEPVKNVGFAKKFNDVVLENGAFGVLSRISRTFPKVAPRISKISAAAVSEGTYINHSHLIFATQRLVRFNEMEYNVPQENFTTVIKEIEECINQHQFKVHFPIECRWVKADDILISPASDRDSAYIAVHMYKGMEYKPYFEAIEQIFKKYKGRPHYGKMNTLKHEDFAELYPHWDKFNEIREQQDPDGIFLNPYLQGIFKEKVGSRESGVGS</sequence>
<dbReference type="PIRSF" id="PIRSF000136">
    <property type="entry name" value="LGO_GLO"/>
    <property type="match status" value="1"/>
</dbReference>
<dbReference type="EMBL" id="AAWS01000088">
    <property type="protein sequence ID" value="EAY24012.1"/>
    <property type="molecule type" value="Genomic_DNA"/>
</dbReference>
<evidence type="ECO:0000256" key="4">
    <source>
        <dbReference type="ARBA" id="ARBA00022644"/>
    </source>
</evidence>
<dbReference type="Proteomes" id="UP000004095">
    <property type="component" value="Unassembled WGS sequence"/>
</dbReference>
<dbReference type="InterPro" id="IPR016171">
    <property type="entry name" value="Vanillyl_alc_oxidase_C-sub2"/>
</dbReference>
<reference evidence="8 9" key="1">
    <citation type="submission" date="2007-01" db="EMBL/GenBank/DDBJ databases">
        <authorList>
            <person name="Haygood M."/>
            <person name="Podell S."/>
            <person name="Anderson C."/>
            <person name="Hopkinson B."/>
            <person name="Roe K."/>
            <person name="Barbeau K."/>
            <person name="Gaasterland T."/>
            <person name="Ferriera S."/>
            <person name="Johnson J."/>
            <person name="Kravitz S."/>
            <person name="Beeson K."/>
            <person name="Sutton G."/>
            <person name="Rogers Y.-H."/>
            <person name="Friedman R."/>
            <person name="Frazier M."/>
            <person name="Venter J.C."/>
        </authorList>
    </citation>
    <scope>NUCLEOTIDE SEQUENCE [LARGE SCALE GENOMIC DNA]</scope>
    <source>
        <strain evidence="8 9">ATCC 23134</strain>
    </source>
</reference>
<keyword evidence="4" id="KW-0060">Ascorbate biosynthesis</keyword>
<evidence type="ECO:0000259" key="7">
    <source>
        <dbReference type="PROSITE" id="PS51387"/>
    </source>
</evidence>
<dbReference type="SUPFAM" id="SSF56176">
    <property type="entry name" value="FAD-binding/transporter-associated domain-like"/>
    <property type="match status" value="1"/>
</dbReference>
<comment type="similarity">
    <text evidence="2">Belongs to the oxygen-dependent FAD-linked oxidoreductase family.</text>
</comment>
<dbReference type="GO" id="GO:0019853">
    <property type="term" value="P:L-ascorbic acid biosynthetic process"/>
    <property type="evidence" value="ECO:0007669"/>
    <property type="project" value="UniProtKB-UniPathway"/>
</dbReference>
<dbReference type="InterPro" id="IPR016167">
    <property type="entry name" value="FAD-bd_PCMH_sub1"/>
</dbReference>
<dbReference type="PROSITE" id="PS51387">
    <property type="entry name" value="FAD_PCMH"/>
    <property type="match status" value="1"/>
</dbReference>
<protein>
    <submittedName>
        <fullName evidence="8">L-gulonolactone oxidase</fullName>
        <ecNumber evidence="8">1.1.3.8</ecNumber>
    </submittedName>
</protein>
<keyword evidence="5" id="KW-0274">FAD</keyword>
<dbReference type="PROSITE" id="PS00862">
    <property type="entry name" value="OX2_COVAL_FAD"/>
    <property type="match status" value="1"/>
</dbReference>
<dbReference type="Gene3D" id="3.30.43.10">
    <property type="entry name" value="Uridine Diphospho-n-acetylenolpyruvylglucosamine Reductase, domain 2"/>
    <property type="match status" value="1"/>
</dbReference>
<dbReference type="SUPFAM" id="SSF55103">
    <property type="entry name" value="FAD-linked oxidases, C-terminal domain"/>
    <property type="match status" value="1"/>
</dbReference>
<evidence type="ECO:0000256" key="6">
    <source>
        <dbReference type="ARBA" id="ARBA00023002"/>
    </source>
</evidence>
<dbReference type="AlphaFoldDB" id="A2A017"/>
<comment type="pathway">
    <text evidence="1">Cofactor biosynthesis; L-ascorbate biosynthesis.</text>
</comment>
<dbReference type="Gene3D" id="1.10.45.10">
    <property type="entry name" value="Vanillyl-alcohol Oxidase, Chain A, domain 4"/>
    <property type="match status" value="1"/>
</dbReference>
<dbReference type="InterPro" id="IPR016164">
    <property type="entry name" value="FAD-linked_Oxase-like_C"/>
</dbReference>
<dbReference type="GO" id="GO:0016020">
    <property type="term" value="C:membrane"/>
    <property type="evidence" value="ECO:0007669"/>
    <property type="project" value="InterPro"/>
</dbReference>
<dbReference type="InterPro" id="IPR010031">
    <property type="entry name" value="FAD_lactone_oxidase-like"/>
</dbReference>
<dbReference type="RefSeq" id="WP_002705664.1">
    <property type="nucleotide sequence ID" value="NZ_AAWS01000088.1"/>
</dbReference>
<dbReference type="Gene3D" id="3.30.465.10">
    <property type="match status" value="1"/>
</dbReference>
<gene>
    <name evidence="8" type="ORF">M23134_06234</name>
</gene>
<keyword evidence="6 8" id="KW-0560">Oxidoreductase</keyword>
<dbReference type="InterPro" id="IPR036318">
    <property type="entry name" value="FAD-bd_PCMH-like_sf"/>
</dbReference>
<evidence type="ECO:0000256" key="1">
    <source>
        <dbReference type="ARBA" id="ARBA00005147"/>
    </source>
</evidence>
<dbReference type="InterPro" id="IPR007173">
    <property type="entry name" value="ALO_C"/>
</dbReference>
<dbReference type="InterPro" id="IPR016166">
    <property type="entry name" value="FAD-bd_PCMH"/>
</dbReference>
<dbReference type="Gene3D" id="3.30.70.2520">
    <property type="match status" value="1"/>
</dbReference>
<dbReference type="GO" id="GO:0071949">
    <property type="term" value="F:FAD binding"/>
    <property type="evidence" value="ECO:0007669"/>
    <property type="project" value="InterPro"/>
</dbReference>